<dbReference type="Gene3D" id="3.30.70.2200">
    <property type="match status" value="1"/>
</dbReference>
<dbReference type="EMBL" id="LNQE01001068">
    <property type="protein sequence ID" value="KUG21377.1"/>
    <property type="molecule type" value="Genomic_DNA"/>
</dbReference>
<gene>
    <name evidence="1" type="ORF">ASZ90_008870</name>
</gene>
<proteinExistence type="predicted"/>
<dbReference type="PANTHER" id="PTHR40705:SF2">
    <property type="entry name" value="DUF1743 DOMAIN-CONTAINING PROTEIN"/>
    <property type="match status" value="1"/>
</dbReference>
<dbReference type="PANTHER" id="PTHR40705">
    <property type="entry name" value="TRNA(ILE2) 2-AGMATINYLCYTIDINE SYNTHETASE TIAS"/>
    <property type="match status" value="1"/>
</dbReference>
<accession>A0A0W8FKV8</accession>
<protein>
    <submittedName>
        <fullName evidence="1">Putative dna-binding protein containing a zn-ribbon domain</fullName>
    </submittedName>
</protein>
<dbReference type="AlphaFoldDB" id="A0A0W8FKV8"/>
<evidence type="ECO:0000313" key="1">
    <source>
        <dbReference type="EMBL" id="KUG21377.1"/>
    </source>
</evidence>
<organism evidence="1">
    <name type="scientific">hydrocarbon metagenome</name>
    <dbReference type="NCBI Taxonomy" id="938273"/>
    <lineage>
        <taxon>unclassified sequences</taxon>
        <taxon>metagenomes</taxon>
        <taxon>ecological metagenomes</taxon>
    </lineage>
</organism>
<name>A0A0W8FKV8_9ZZZZ</name>
<dbReference type="GO" id="GO:0003677">
    <property type="term" value="F:DNA binding"/>
    <property type="evidence" value="ECO:0007669"/>
    <property type="project" value="UniProtKB-KW"/>
</dbReference>
<keyword evidence="1" id="KW-0238">DNA-binding</keyword>
<sequence>MTIYLGIDDTDNHESRGTGRLARMIAAELGQKHRISGVTRHQLFVHSDIPYTSHNSSAVIHIEGQENGSLREIFACTREIMLAEFVEGSDPGICIASARHVADHLVTFGQRAKTTVLTQAEARDLARRHGIALEGLGGTNDGIIGALAGIGLAASGNDGRYILRGRSRDLTGRQTVEALLACGIDRVVTPDGRPVIEGVVDIRKFPKPARQNGRAVLWVEENGGAYRDLVVG</sequence>
<reference evidence="1" key="1">
    <citation type="journal article" date="2015" name="Proc. Natl. Acad. Sci. U.S.A.">
        <title>Networks of energetic and metabolic interactions define dynamics in microbial communities.</title>
        <authorList>
            <person name="Embree M."/>
            <person name="Liu J.K."/>
            <person name="Al-Bassam M.M."/>
            <person name="Zengler K."/>
        </authorList>
    </citation>
    <scope>NUCLEOTIDE SEQUENCE</scope>
</reference>
<comment type="caution">
    <text evidence="1">The sequence shown here is derived from an EMBL/GenBank/DDBJ whole genome shotgun (WGS) entry which is preliminary data.</text>
</comment>